<reference evidence="2 3" key="1">
    <citation type="submission" date="2019-04" db="EMBL/GenBank/DDBJ databases">
        <title>Friends and foes A comparative genomics study of 23 Aspergillus species from section Flavi.</title>
        <authorList>
            <consortium name="DOE Joint Genome Institute"/>
            <person name="Kjaerbolling I."/>
            <person name="Vesth T."/>
            <person name="Frisvad J.C."/>
            <person name="Nybo J.L."/>
            <person name="Theobald S."/>
            <person name="Kildgaard S."/>
            <person name="Isbrandt T."/>
            <person name="Kuo A."/>
            <person name="Sato A."/>
            <person name="Lyhne E.K."/>
            <person name="Kogle M.E."/>
            <person name="Wiebenga A."/>
            <person name="Kun R.S."/>
            <person name="Lubbers R.J."/>
            <person name="Makela M.R."/>
            <person name="Barry K."/>
            <person name="Chovatia M."/>
            <person name="Clum A."/>
            <person name="Daum C."/>
            <person name="Haridas S."/>
            <person name="He G."/>
            <person name="LaButti K."/>
            <person name="Lipzen A."/>
            <person name="Mondo S."/>
            <person name="Riley R."/>
            <person name="Salamov A."/>
            <person name="Simmons B.A."/>
            <person name="Magnuson J.K."/>
            <person name="Henrissat B."/>
            <person name="Mortensen U.H."/>
            <person name="Larsen T.O."/>
            <person name="Devries R.P."/>
            <person name="Grigoriev I.V."/>
            <person name="Machida M."/>
            <person name="Baker S.E."/>
            <person name="Andersen M.R."/>
        </authorList>
    </citation>
    <scope>NUCLEOTIDE SEQUENCE [LARGE SCALE GENOMIC DNA]</scope>
    <source>
        <strain evidence="2 3">CBS 151.66</strain>
    </source>
</reference>
<dbReference type="Gene3D" id="2.120.10.30">
    <property type="entry name" value="TolB, C-terminal domain"/>
    <property type="match status" value="1"/>
</dbReference>
<dbReference type="AlphaFoldDB" id="A0A5N5WXZ7"/>
<dbReference type="PANTHER" id="PTHR47064:SF2">
    <property type="entry name" value="SMP-30_GLUCONOLACTONASE_LRE-LIKE REGION DOMAIN-CONTAINING PROTEIN-RELATED"/>
    <property type="match status" value="1"/>
</dbReference>
<keyword evidence="1" id="KW-0732">Signal</keyword>
<evidence type="ECO:0000256" key="1">
    <source>
        <dbReference type="SAM" id="SignalP"/>
    </source>
</evidence>
<proteinExistence type="predicted"/>
<sequence length="405" mass="44901">MRSEPLSIRLLVFLPLATALLSPLPRKFQNATAQWAYLSYENPSFAVIPGHFNRSAFVSHTDSETSDPEVAKALDYLNSTDFVAYDERFFDLLGPQAKIRRLHDLPFQTHEAPCYNPSSKELFFIEWGPPGGHDGSHDWQYLLNTETNELRNITTNPPIVNVHGCVFHNGAYHVITDGSHNETASLNKIIPETLEKTTLLNNFYGLPFQGLNDLDIDPEGNFWMTDDHYGWGRGVVNFTPPLLSTVYFVNGTTLRPRPFHVTTYQANGVAFSKGDNGKGTIYISNTGAVSPDKSHREYPYRPRTLEAYDVSYPGALTSGPRLVSVPISFVYDGVRTSRNGWIFAGAGNGVDVLDPQTGLALGTIRVGGGKYVAVNTALGERELWIVGAGGVWHVSGFRETLVREF</sequence>
<keyword evidence="3" id="KW-1185">Reference proteome</keyword>
<dbReference type="InterPro" id="IPR052988">
    <property type="entry name" value="Oryzine_lactonohydrolase"/>
</dbReference>
<dbReference type="InterPro" id="IPR011042">
    <property type="entry name" value="6-blade_b-propeller_TolB-like"/>
</dbReference>
<gene>
    <name evidence="2" type="ORF">BDV29DRAFT_175527</name>
</gene>
<protein>
    <submittedName>
        <fullName evidence="2">Uncharacterized protein</fullName>
    </submittedName>
</protein>
<evidence type="ECO:0000313" key="3">
    <source>
        <dbReference type="Proteomes" id="UP000326565"/>
    </source>
</evidence>
<dbReference type="Proteomes" id="UP000326565">
    <property type="component" value="Unassembled WGS sequence"/>
</dbReference>
<accession>A0A5N5WXZ7</accession>
<dbReference type="PANTHER" id="PTHR47064">
    <property type="entry name" value="PUTATIVE (AFU_ORTHOLOGUE AFUA_1G08990)-RELATED"/>
    <property type="match status" value="1"/>
</dbReference>
<evidence type="ECO:0000313" key="2">
    <source>
        <dbReference type="EMBL" id="KAB8073438.1"/>
    </source>
</evidence>
<dbReference type="EMBL" id="ML732227">
    <property type="protein sequence ID" value="KAB8073438.1"/>
    <property type="molecule type" value="Genomic_DNA"/>
</dbReference>
<feature type="chain" id="PRO_5024988460" evidence="1">
    <location>
        <begin position="20"/>
        <end position="405"/>
    </location>
</feature>
<organism evidence="2 3">
    <name type="scientific">Aspergillus leporis</name>
    <dbReference type="NCBI Taxonomy" id="41062"/>
    <lineage>
        <taxon>Eukaryota</taxon>
        <taxon>Fungi</taxon>
        <taxon>Dikarya</taxon>
        <taxon>Ascomycota</taxon>
        <taxon>Pezizomycotina</taxon>
        <taxon>Eurotiomycetes</taxon>
        <taxon>Eurotiomycetidae</taxon>
        <taxon>Eurotiales</taxon>
        <taxon>Aspergillaceae</taxon>
        <taxon>Aspergillus</taxon>
        <taxon>Aspergillus subgen. Circumdati</taxon>
    </lineage>
</organism>
<feature type="signal peptide" evidence="1">
    <location>
        <begin position="1"/>
        <end position="19"/>
    </location>
</feature>
<name>A0A5N5WXZ7_9EURO</name>
<dbReference type="SUPFAM" id="SSF63829">
    <property type="entry name" value="Calcium-dependent phosphotriesterase"/>
    <property type="match status" value="1"/>
</dbReference>
<dbReference type="OrthoDB" id="423498at2759"/>